<gene>
    <name evidence="2" type="ORF">BEI_2098</name>
</gene>
<feature type="transmembrane region" description="Helical" evidence="1">
    <location>
        <begin position="12"/>
        <end position="30"/>
    </location>
</feature>
<dbReference type="Proteomes" id="UP000219993">
    <property type="component" value="Chromosome"/>
</dbReference>
<feature type="transmembrane region" description="Helical" evidence="1">
    <location>
        <begin position="172"/>
        <end position="198"/>
    </location>
</feature>
<feature type="transmembrane region" description="Helical" evidence="1">
    <location>
        <begin position="131"/>
        <end position="148"/>
    </location>
</feature>
<feature type="transmembrane region" description="Helical" evidence="1">
    <location>
        <begin position="65"/>
        <end position="89"/>
    </location>
</feature>
<dbReference type="AlphaFoldDB" id="A0A291P872"/>
<keyword evidence="1" id="KW-0472">Membrane</keyword>
<keyword evidence="3" id="KW-1185">Reference proteome</keyword>
<evidence type="ECO:0000313" key="2">
    <source>
        <dbReference type="EMBL" id="ATJ83085.1"/>
    </source>
</evidence>
<keyword evidence="1 2" id="KW-0812">Transmembrane</keyword>
<feature type="transmembrane region" description="Helical" evidence="1">
    <location>
        <begin position="101"/>
        <end position="122"/>
    </location>
</feature>
<reference evidence="2 3" key="1">
    <citation type="journal article" date="2017" name="Sci. Rep.">
        <title>Revealing the Saline Adaptation Strategies of the Halophilic Bacterium Halomonas beimenensis through High-throughput Omics and Transposon Mutagenesis Approaches.</title>
        <authorList>
            <person name="Chen Y.H."/>
            <person name="Lin S.S."/>
            <person name="Shyu Y.T."/>
        </authorList>
    </citation>
    <scope>NUCLEOTIDE SEQUENCE [LARGE SCALE GENOMIC DNA]</scope>
    <source>
        <strain evidence="2 3">NTU-111</strain>
    </source>
</reference>
<evidence type="ECO:0000313" key="3">
    <source>
        <dbReference type="Proteomes" id="UP000219993"/>
    </source>
</evidence>
<name>A0A291P872_9GAMM</name>
<accession>A0A291P872</accession>
<feature type="transmembrane region" description="Helical" evidence="1">
    <location>
        <begin position="36"/>
        <end position="53"/>
    </location>
</feature>
<protein>
    <submittedName>
        <fullName evidence="2">Putative transmembrane protein</fullName>
    </submittedName>
</protein>
<evidence type="ECO:0000256" key="1">
    <source>
        <dbReference type="SAM" id="Phobius"/>
    </source>
</evidence>
<dbReference type="KEGG" id="hbe:BEI_2098"/>
<dbReference type="EMBL" id="CP021435">
    <property type="protein sequence ID" value="ATJ83085.1"/>
    <property type="molecule type" value="Genomic_DNA"/>
</dbReference>
<keyword evidence="1" id="KW-1133">Transmembrane helix</keyword>
<proteinExistence type="predicted"/>
<dbReference type="RefSeq" id="WP_097789460.1">
    <property type="nucleotide sequence ID" value="NZ_BAAADT010000065.1"/>
</dbReference>
<sequence>MNAAAGRLPLWLKLAFTLWVVTWATSYARVLGWQNFLWLCDLASFLLLVALWTESRRLMSAQWLAVLLVGVLWGVDVGTALVIGVHPIGGTEYMFDTARPLAFRLLSLFHLLLPLVAGYGVWRLGYDRRGLVWQVGLTWAVLPLSYAVTDAERNINWVQGPFGQPQASLDPLVYLVGLMLAWPVVVYLPTHLLTLGLARWRRRRDH</sequence>
<dbReference type="OrthoDB" id="188694at2"/>
<organism evidence="2 3">
    <name type="scientific">Halomonas beimenensis</name>
    <dbReference type="NCBI Taxonomy" id="475662"/>
    <lineage>
        <taxon>Bacteria</taxon>
        <taxon>Pseudomonadati</taxon>
        <taxon>Pseudomonadota</taxon>
        <taxon>Gammaproteobacteria</taxon>
        <taxon>Oceanospirillales</taxon>
        <taxon>Halomonadaceae</taxon>
        <taxon>Halomonas</taxon>
    </lineage>
</organism>